<evidence type="ECO:0000259" key="6">
    <source>
        <dbReference type="Pfam" id="PF04335"/>
    </source>
</evidence>
<feature type="domain" description="Bacterial virulence protein VirB8" evidence="6">
    <location>
        <begin position="33"/>
        <end position="241"/>
    </location>
</feature>
<accession>A0A023PZ81</accession>
<dbReference type="GO" id="GO:0030255">
    <property type="term" value="P:protein secretion by the type IV secretion system"/>
    <property type="evidence" value="ECO:0007669"/>
    <property type="project" value="InterPro"/>
</dbReference>
<gene>
    <name evidence="7" type="primary">traG</name>
    <name evidence="10" type="synonym">virB8</name>
    <name evidence="7" type="ORF">BG81_062</name>
    <name evidence="8" type="ORF">BZ172_28990</name>
    <name evidence="10" type="ORF">SAMEA1569760_00718</name>
</gene>
<dbReference type="EMBL" id="KY174331">
    <property type="protein sequence ID" value="ASF89582.1"/>
    <property type="molecule type" value="Genomic_DNA"/>
</dbReference>
<dbReference type="RefSeq" id="WP_000432282.1">
    <property type="nucleotide sequence ID" value="NZ_CATNOJ010000034.1"/>
</dbReference>
<evidence type="ECO:0000256" key="3">
    <source>
        <dbReference type="ARBA" id="ARBA00022989"/>
    </source>
</evidence>
<dbReference type="InterPro" id="IPR026264">
    <property type="entry name" value="VirB8/PtlE"/>
</dbReference>
<evidence type="ECO:0000313" key="12">
    <source>
        <dbReference type="Proteomes" id="UP000194501"/>
    </source>
</evidence>
<dbReference type="CDD" id="cd16424">
    <property type="entry name" value="VirB8"/>
    <property type="match status" value="1"/>
</dbReference>
<comment type="subcellular location">
    <subcellularLocation>
        <location evidence="1">Membrane</location>
        <topology evidence="1">Single-pass membrane protein</topology>
    </subcellularLocation>
</comment>
<keyword evidence="4 5" id="KW-0472">Membrane</keyword>
<evidence type="ECO:0000313" key="8">
    <source>
        <dbReference type="EMBL" id="ARS09045.1"/>
    </source>
</evidence>
<evidence type="ECO:0000313" key="10">
    <source>
        <dbReference type="EMBL" id="SJG74716.1"/>
    </source>
</evidence>
<dbReference type="EMBL" id="CP019690">
    <property type="protein sequence ID" value="ARS09045.1"/>
    <property type="molecule type" value="Genomic_DNA"/>
</dbReference>
<dbReference type="Pfam" id="PF04335">
    <property type="entry name" value="VirB8"/>
    <property type="match status" value="1"/>
</dbReference>
<evidence type="ECO:0000256" key="1">
    <source>
        <dbReference type="ARBA" id="ARBA00004167"/>
    </source>
</evidence>
<evidence type="ECO:0000256" key="4">
    <source>
        <dbReference type="ARBA" id="ARBA00023136"/>
    </source>
</evidence>
<geneLocation type="plasmid" evidence="7">
    <name>p1081-CTXM</name>
</geneLocation>
<reference evidence="9" key="2">
    <citation type="submission" date="2016-11" db="EMBL/GenBank/DDBJ databases">
        <title>Complete sequence of p1220-CTXM, a pKP048-related IncFIIK plasmid carrying blaCTX-M-14.</title>
        <authorList>
            <person name="Zhang D."/>
            <person name="Yin Z."/>
            <person name="Zhao Y."/>
            <person name="Feng J."/>
            <person name="Jiang X."/>
            <person name="Liang Q."/>
            <person name="Liang L."/>
            <person name="Zhan Z."/>
            <person name="Chen W."/>
            <person name="Wang J."/>
            <person name="Li J."/>
            <person name="Zhou D."/>
        </authorList>
    </citation>
    <scope>NUCLEOTIDE SEQUENCE</scope>
    <source>
        <strain evidence="9">1173</strain>
        <plasmid evidence="9">p1173-CTXM</plasmid>
    </source>
</reference>
<protein>
    <submittedName>
        <fullName evidence="8">Conjugal transfer protein TraG</fullName>
    </submittedName>
    <submittedName>
        <fullName evidence="7">TraG protein</fullName>
    </submittedName>
    <submittedName>
        <fullName evidence="10">TriG protein</fullName>
    </submittedName>
</protein>
<evidence type="ECO:0000256" key="5">
    <source>
        <dbReference type="SAM" id="Phobius"/>
    </source>
</evidence>
<dbReference type="InterPro" id="IPR032710">
    <property type="entry name" value="NTF2-like_dom_sf"/>
</dbReference>
<reference evidence="8 12" key="4">
    <citation type="submission" date="2017-02" db="EMBL/GenBank/DDBJ databases">
        <authorList>
            <person name="Svab D."/>
            <person name="Balint B."/>
            <person name="Maroti G."/>
            <person name="Vasarhelyi B."/>
            <person name="Horvath B."/>
            <person name="Toth I."/>
        </authorList>
    </citation>
    <scope>NUCLEOTIDE SEQUENCE [LARGE SCALE GENOMIC DNA]</scope>
    <source>
        <strain evidence="8">75/02</strain>
        <plasmid evidence="8 12">p75-02_2</plasmid>
    </source>
</reference>
<geneLocation type="plasmid" evidence="9">
    <name>p1173-CTXM</name>
</geneLocation>
<keyword evidence="2 5" id="KW-0812">Transmembrane</keyword>
<proteinExistence type="predicted"/>
<dbReference type="Proteomes" id="UP000188006">
    <property type="component" value="Unassembled WGS sequence"/>
</dbReference>
<dbReference type="SMR" id="A0A023PZ81"/>
<dbReference type="PIRSF" id="PIRSF003299">
    <property type="entry name" value="VirB8_PtlE"/>
    <property type="match status" value="1"/>
</dbReference>
<dbReference type="Proteomes" id="UP000194501">
    <property type="component" value="Plasmid p75-02_2"/>
</dbReference>
<dbReference type="InterPro" id="IPR007430">
    <property type="entry name" value="VirB8"/>
</dbReference>
<dbReference type="GO" id="GO:0016020">
    <property type="term" value="C:membrane"/>
    <property type="evidence" value="ECO:0007669"/>
    <property type="project" value="UniProtKB-SubCell"/>
</dbReference>
<organism evidence="7">
    <name type="scientific">Shigella sonnei</name>
    <dbReference type="NCBI Taxonomy" id="624"/>
    <lineage>
        <taxon>Bacteria</taxon>
        <taxon>Pseudomonadati</taxon>
        <taxon>Pseudomonadota</taxon>
        <taxon>Gammaproteobacteria</taxon>
        <taxon>Enterobacterales</taxon>
        <taxon>Enterobacteriaceae</taxon>
        <taxon>Shigella</taxon>
    </lineage>
</organism>
<name>A0A023PZ81_SHISO</name>
<evidence type="ECO:0000256" key="2">
    <source>
        <dbReference type="ARBA" id="ARBA00022692"/>
    </source>
</evidence>
<reference evidence="10 11" key="3">
    <citation type="submission" date="2017-01" db="EMBL/GenBank/DDBJ databases">
        <authorList>
            <consortium name="Pathogen Informatics"/>
        </authorList>
    </citation>
    <scope>NUCLEOTIDE SEQUENCE [LARGE SCALE GENOMIC DNA]</scope>
    <source>
        <strain evidence="11">sh1405</strain>
        <strain evidence="10">Sh1405</strain>
    </source>
</reference>
<sequence length="244" mass="28203">MENTNYYEHSKKEASKKKFEEKNEKKDYFKAIRDFERSEIEIIKKKAKTFTILAIGEFVVICILGFAIASLAPLKTAVPFLVRVDNSTGYTDIAPQLSDAKESYQDVETKYFLSKYLINYEAYDWQTIQEQADTVKTMSSQKVFSAYDTMIRADSSPLNILKNNYKIKVQINSVILLRKDMAQVRFKKMVLDLSGKPAPGYRATEWISTISFDWDKDIKTEKERLVNPLGLQVLSYQPDPEVIK</sequence>
<feature type="transmembrane region" description="Helical" evidence="5">
    <location>
        <begin position="50"/>
        <end position="72"/>
    </location>
</feature>
<dbReference type="EMBL" id="FUBI01000011">
    <property type="protein sequence ID" value="SJG74716.1"/>
    <property type="molecule type" value="Genomic_DNA"/>
</dbReference>
<evidence type="ECO:0000313" key="7">
    <source>
        <dbReference type="EMBL" id="AHX39538.1"/>
    </source>
</evidence>
<dbReference type="AlphaFoldDB" id="A0A023PZ81"/>
<dbReference type="EMBL" id="KJ460501">
    <property type="protein sequence ID" value="AHX39538.1"/>
    <property type="molecule type" value="Genomic_DNA"/>
</dbReference>
<evidence type="ECO:0000313" key="9">
    <source>
        <dbReference type="EMBL" id="ASF89582.1"/>
    </source>
</evidence>
<reference evidence="7" key="1">
    <citation type="submission" date="2014-02" db="EMBL/GenBank/DDBJ databases">
        <title>Plasmid-encoding extended-spectrum beta-lactamase CTX-M-55 in a clinical Shigella sonnei strain, China.</title>
        <authorList>
            <person name="Qu F."/>
            <person name="Ying Z."/>
            <person name="Zhang C."/>
            <person name="Chen Z."/>
            <person name="Bao C."/>
            <person name="Chen S."/>
            <person name="Cui E."/>
            <person name="Yang H."/>
            <person name="Liu C."/>
            <person name="Mao Y."/>
            <person name="Zhou D."/>
        </authorList>
    </citation>
    <scope>NUCLEOTIDE SEQUENCE</scope>
    <source>
        <strain evidence="7">#1081</strain>
        <plasmid evidence="7">p1081-CTXM</plasmid>
    </source>
</reference>
<evidence type="ECO:0000313" key="11">
    <source>
        <dbReference type="Proteomes" id="UP000188006"/>
    </source>
</evidence>
<dbReference type="Gene3D" id="3.10.450.230">
    <property type="entry name" value="VirB8 protein"/>
    <property type="match status" value="1"/>
</dbReference>
<dbReference type="SUPFAM" id="SSF54427">
    <property type="entry name" value="NTF2-like"/>
    <property type="match status" value="1"/>
</dbReference>
<keyword evidence="7" id="KW-0614">Plasmid</keyword>
<keyword evidence="3 5" id="KW-1133">Transmembrane helix</keyword>
<geneLocation type="plasmid" evidence="8 12">
    <name>p75-02_2</name>
</geneLocation>